<dbReference type="Proteomes" id="UP000283389">
    <property type="component" value="Unassembled WGS sequence"/>
</dbReference>
<proteinExistence type="predicted"/>
<comment type="caution">
    <text evidence="1">The sequence shown here is derived from an EMBL/GenBank/DDBJ whole genome shotgun (WGS) entry which is preliminary data.</text>
</comment>
<evidence type="ECO:0008006" key="3">
    <source>
        <dbReference type="Google" id="ProtNLM"/>
    </source>
</evidence>
<sequence length="1192" mass="129205">MTLHSDSPGFTALGEHTTLESFINHLGLRLPHDHFSLGGLSDAVINRSQEHPLGSLDGALGWPVPISESGQKALRTLGRRLALTKGYSGRLLEYLRSNARLTADTLRDPVDTLNTLISSPTAQQAGISLRDHMRGIPTDTSTLDYLLAALVLQLDHDPDPDSSRVPKRNTLGGFDLASENHWGKPASEIVNGLKTHLSDPLRAGPEMADAGTHLLLAARAPVFLIKDIPDRVTYGSPAWVNLAVAAATIEAETPGRLASMTFAQVMREAEGASLANPAVTANAQRSALIDWGVANGVLEKKDDHQYSADELNTLVTTFKTRQSSMAQAAQAFEKDIPSRKEMALAELKKRFPGQESMFENKVITALPHRSATEFGPHSLLDVTMMYADANSTYTSTDPRTPVAQLNENPGFGVFAAFQSQFKNTIEEKKAAVSTSIKHLISQLPLQDRENFEYGKVSFYQTHSHKLGTGFGDKTQLPKNPKLLVRIEHEGVTTAYEIDFNGGAIRKVPESNATTGTWRTANIVYEKKAFTPSVNATNLSTEQSVPNDPRLDSFASTRTQLIADAFVEHINLDDPAIHEQALGQTTGDKHRKAANTVGHFMLDLIPFVSTVKNFSQGKISEGIFDLGLDIFGFLTAGVGTAGKLTKIAGSTVSTVTKVARATKVIGAAVFGQLNPVDGVIGLLGGGGKLIGTGVSKIAEGVNKLRGAAGSYDLLKAVSINNIAAATGSLKLGEHSIESAAVLKNGKWYAFDADKMRPYGSPLVGFTPKVVALEGEVRVFTDSWIGKMIGSVLAPAADNPNFRKRFKDAVSQVKVEDNAAYIRGQNTGRPEVIYGYSTALSIDDLKRLAVAERRSPAELGSLVKRIDELEVLPERFNSARDIAKVADLDAYKKGYSSGNPESIAGFSPTLTLNELAELAITRGRTPEEVGQLVKYMERRRITVSQENFRVFSAEITAAGGKATALPQGFYLSQASLLSEGECAALSNVMAAATHAGKQDTFIKNLYASMDSPLSVNEINDLRKIDPDKATLEQRKAQKINGFRDKLGQLQDILGTNFHNGVQARQVPYTDILTELASANSSKTLLIRGPDHGITARIIVTPYKETVAGIETIKHRKEWFYFDPNFGKATFTTEQQMRSALESTLNSGRAKNLFKHYGDTPNVPEYKISVFDPADLNDSTRASGIDVSDLYRVEI</sequence>
<evidence type="ECO:0000313" key="2">
    <source>
        <dbReference type="Proteomes" id="UP000283389"/>
    </source>
</evidence>
<dbReference type="EMBL" id="MOAZ01000017">
    <property type="protein sequence ID" value="ROM48743.1"/>
    <property type="molecule type" value="Genomic_DNA"/>
</dbReference>
<dbReference type="AlphaFoldDB" id="A0A423F357"/>
<evidence type="ECO:0000313" key="1">
    <source>
        <dbReference type="EMBL" id="ROM48743.1"/>
    </source>
</evidence>
<reference evidence="1 2" key="1">
    <citation type="submission" date="2016-10" db="EMBL/GenBank/DDBJ databases">
        <title>Comparative genome analysis of multiple Pseudomonas spp. focuses on biocontrol and plant growth promoting traits.</title>
        <authorList>
            <person name="Tao X.-Y."/>
            <person name="Taylor C.G."/>
        </authorList>
    </citation>
    <scope>NUCLEOTIDE SEQUENCE [LARGE SCALE GENOMIC DNA]</scope>
    <source>
        <strain evidence="1 2">36C8</strain>
    </source>
</reference>
<gene>
    <name evidence="1" type="ORF">BK649_21550</name>
</gene>
<accession>A0A423F357</accession>
<protein>
    <recommendedName>
        <fullName evidence="3">Peptidase C58 YopT-type domain-containing protein</fullName>
    </recommendedName>
</protein>
<name>A0A423F357_9PSED</name>
<dbReference type="CDD" id="cd20495">
    <property type="entry name" value="C58_PaToxP-like"/>
    <property type="match status" value="1"/>
</dbReference>
<organism evidence="1 2">
    <name type="scientific">Pseudomonas canadensis</name>
    <dbReference type="NCBI Taxonomy" id="915099"/>
    <lineage>
        <taxon>Bacteria</taxon>
        <taxon>Pseudomonadati</taxon>
        <taxon>Pseudomonadota</taxon>
        <taxon>Gammaproteobacteria</taxon>
        <taxon>Pseudomonadales</taxon>
        <taxon>Pseudomonadaceae</taxon>
        <taxon>Pseudomonas</taxon>
    </lineage>
</organism>